<keyword evidence="5 8" id="KW-0812">Transmembrane</keyword>
<organism evidence="10 11">
    <name type="scientific">Lacimonas salitolerans</name>
    <dbReference type="NCBI Taxonomy" id="1323750"/>
    <lineage>
        <taxon>Bacteria</taxon>
        <taxon>Pseudomonadati</taxon>
        <taxon>Pseudomonadota</taxon>
        <taxon>Alphaproteobacteria</taxon>
        <taxon>Rhodobacterales</taxon>
        <taxon>Paracoccaceae</taxon>
        <taxon>Lacimonas</taxon>
    </lineage>
</organism>
<feature type="transmembrane region" description="Helical" evidence="8">
    <location>
        <begin position="135"/>
        <end position="158"/>
    </location>
</feature>
<sequence>MAGRADTVIPARPALPLWPGWLAGLMLCALLLAPLAAVLARAGGAGWPGAADLAALRFTVVQAVLSALISVALAVPVGRALARRRFPGRGALITLLGAPFILPVIVAVLGLLAVFGRGGVANDLLAWLGLPQIQIYGLHGVVLAHVFFNLPLATRMILQGWQAIPAERFRLAASLGMPPATVLRVLERPMLRSVLPGAALIVFALCLSSFAVALTLGGGPRATTLELAIYQAFRFDFDLGRAAVLAALQLALVMGAAMLALRAGDVTGFGGGLDRPQRRWEAETPLLRTQDAGLIALAAAFLLTPLAAIVWRGAVGVLTLPAQVWQAAAVSLGVALVATALCIMMAMALALLALRHRWIEGFGLLGLAISPLVIGTGLFLMVHPFADPARLALPVTALVNAAMALPFALRVILPRLREVEATHGRLATSLGMRGAARLRWLIWPRLRPVLGFAAGLAAALAMGDLGVIALFADPDTATLPLQILRLMGAYRMDHAAGAGLVLLILSLGLFWLFDRGGRDHAAT</sequence>
<evidence type="ECO:0000256" key="7">
    <source>
        <dbReference type="ARBA" id="ARBA00023136"/>
    </source>
</evidence>
<proteinExistence type="predicted"/>
<keyword evidence="11" id="KW-1185">Reference proteome</keyword>
<feature type="transmembrane region" description="Helical" evidence="8">
    <location>
        <begin position="492"/>
        <end position="513"/>
    </location>
</feature>
<feature type="transmembrane region" description="Helical" evidence="8">
    <location>
        <begin position="239"/>
        <end position="261"/>
    </location>
</feature>
<feature type="transmembrane region" description="Helical" evidence="8">
    <location>
        <begin position="294"/>
        <end position="315"/>
    </location>
</feature>
<evidence type="ECO:0000256" key="4">
    <source>
        <dbReference type="ARBA" id="ARBA00022519"/>
    </source>
</evidence>
<name>A0ABW4EH78_9RHOB</name>
<evidence type="ECO:0000259" key="9">
    <source>
        <dbReference type="PROSITE" id="PS50928"/>
    </source>
</evidence>
<accession>A0ABW4EH78</accession>
<keyword evidence="6 8" id="KW-1133">Transmembrane helix</keyword>
<dbReference type="CDD" id="cd06261">
    <property type="entry name" value="TM_PBP2"/>
    <property type="match status" value="1"/>
</dbReference>
<gene>
    <name evidence="10" type="ORF">ACFTOW_15405</name>
</gene>
<dbReference type="PROSITE" id="PS50928">
    <property type="entry name" value="ABC_TM1"/>
    <property type="match status" value="2"/>
</dbReference>
<dbReference type="RefSeq" id="WP_379917276.1">
    <property type="nucleotide sequence ID" value="NZ_JBHUDD010000143.1"/>
</dbReference>
<feature type="transmembrane region" description="Helical" evidence="8">
    <location>
        <begin position="194"/>
        <end position="219"/>
    </location>
</feature>
<feature type="domain" description="ABC transmembrane type-1" evidence="9">
    <location>
        <begin position="328"/>
        <end position="513"/>
    </location>
</feature>
<keyword evidence="2" id="KW-0813">Transport</keyword>
<dbReference type="Gene3D" id="1.10.3720.10">
    <property type="entry name" value="MetI-like"/>
    <property type="match status" value="2"/>
</dbReference>
<dbReference type="PANTHER" id="PTHR43357">
    <property type="entry name" value="INNER MEMBRANE ABC TRANSPORTER PERMEASE PROTEIN YDCV"/>
    <property type="match status" value="1"/>
</dbReference>
<evidence type="ECO:0000313" key="10">
    <source>
        <dbReference type="EMBL" id="MFD1510772.1"/>
    </source>
</evidence>
<evidence type="ECO:0000256" key="5">
    <source>
        <dbReference type="ARBA" id="ARBA00022692"/>
    </source>
</evidence>
<comment type="caution">
    <text evidence="10">The sequence shown here is derived from an EMBL/GenBank/DDBJ whole genome shotgun (WGS) entry which is preliminary data.</text>
</comment>
<comment type="subcellular location">
    <subcellularLocation>
        <location evidence="1">Cell inner membrane</location>
        <topology evidence="1">Multi-pass membrane protein</topology>
    </subcellularLocation>
</comment>
<feature type="domain" description="ABC transmembrane type-1" evidence="9">
    <location>
        <begin position="56"/>
        <end position="260"/>
    </location>
</feature>
<feature type="transmembrane region" description="Helical" evidence="8">
    <location>
        <begin position="90"/>
        <end position="115"/>
    </location>
</feature>
<dbReference type="EMBL" id="JBHUDD010000143">
    <property type="protein sequence ID" value="MFD1510772.1"/>
    <property type="molecule type" value="Genomic_DNA"/>
</dbReference>
<dbReference type="InterPro" id="IPR000515">
    <property type="entry name" value="MetI-like"/>
</dbReference>
<feature type="transmembrane region" description="Helical" evidence="8">
    <location>
        <begin position="364"/>
        <end position="385"/>
    </location>
</feature>
<feature type="transmembrane region" description="Helical" evidence="8">
    <location>
        <begin position="54"/>
        <end position="78"/>
    </location>
</feature>
<evidence type="ECO:0000256" key="2">
    <source>
        <dbReference type="ARBA" id="ARBA00022448"/>
    </source>
</evidence>
<feature type="transmembrane region" description="Helical" evidence="8">
    <location>
        <begin position="449"/>
        <end position="472"/>
    </location>
</feature>
<feature type="transmembrane region" description="Helical" evidence="8">
    <location>
        <begin position="391"/>
        <end position="413"/>
    </location>
</feature>
<evidence type="ECO:0000256" key="8">
    <source>
        <dbReference type="SAM" id="Phobius"/>
    </source>
</evidence>
<keyword evidence="3" id="KW-1003">Cell membrane</keyword>
<feature type="transmembrane region" description="Helical" evidence="8">
    <location>
        <begin position="327"/>
        <end position="352"/>
    </location>
</feature>
<keyword evidence="7 8" id="KW-0472">Membrane</keyword>
<reference evidence="11" key="1">
    <citation type="journal article" date="2019" name="Int. J. Syst. Evol. Microbiol.">
        <title>The Global Catalogue of Microorganisms (GCM) 10K type strain sequencing project: providing services to taxonomists for standard genome sequencing and annotation.</title>
        <authorList>
            <consortium name="The Broad Institute Genomics Platform"/>
            <consortium name="The Broad Institute Genome Sequencing Center for Infectious Disease"/>
            <person name="Wu L."/>
            <person name="Ma J."/>
        </authorList>
    </citation>
    <scope>NUCLEOTIDE SEQUENCE [LARGE SCALE GENOMIC DNA]</scope>
    <source>
        <strain evidence="11">CGMCC 1.12477</strain>
    </source>
</reference>
<evidence type="ECO:0000256" key="6">
    <source>
        <dbReference type="ARBA" id="ARBA00022989"/>
    </source>
</evidence>
<dbReference type="Proteomes" id="UP001597186">
    <property type="component" value="Unassembled WGS sequence"/>
</dbReference>
<evidence type="ECO:0000256" key="3">
    <source>
        <dbReference type="ARBA" id="ARBA00022475"/>
    </source>
</evidence>
<dbReference type="InterPro" id="IPR035906">
    <property type="entry name" value="MetI-like_sf"/>
</dbReference>
<dbReference type="PANTHER" id="PTHR43357:SF4">
    <property type="entry name" value="INNER MEMBRANE ABC TRANSPORTER PERMEASE PROTEIN YDCV"/>
    <property type="match status" value="1"/>
</dbReference>
<evidence type="ECO:0000256" key="1">
    <source>
        <dbReference type="ARBA" id="ARBA00004429"/>
    </source>
</evidence>
<keyword evidence="4" id="KW-0997">Cell inner membrane</keyword>
<feature type="transmembrane region" description="Helical" evidence="8">
    <location>
        <begin position="21"/>
        <end position="42"/>
    </location>
</feature>
<protein>
    <submittedName>
        <fullName evidence="10">Thiamine/thiamine pyrophosphate ABC transporter permease ThiP</fullName>
    </submittedName>
</protein>
<dbReference type="SUPFAM" id="SSF161098">
    <property type="entry name" value="MetI-like"/>
    <property type="match status" value="2"/>
</dbReference>
<evidence type="ECO:0000313" key="11">
    <source>
        <dbReference type="Proteomes" id="UP001597186"/>
    </source>
</evidence>